<evidence type="ECO:0000256" key="6">
    <source>
        <dbReference type="ARBA" id="ARBA00022777"/>
    </source>
</evidence>
<evidence type="ECO:0000256" key="2">
    <source>
        <dbReference type="ARBA" id="ARBA00012438"/>
    </source>
</evidence>
<evidence type="ECO:0000313" key="10">
    <source>
        <dbReference type="EMBL" id="TDQ49206.1"/>
    </source>
</evidence>
<accession>A0A4R6USH2</accession>
<proteinExistence type="predicted"/>
<keyword evidence="3" id="KW-0597">Phosphoprotein</keyword>
<sequence length="505" mass="53742">MAQVPSPGQRTGHPLSHMMQAEADSSRGVRAGTRRMFARIRARFGRGPKETPPAVVAPYGYAPAPPQGFAPDGMPPYGYPPVPPHGVVPEGAAQYGYPQAPPQGPPPGYGAPYPPVQVPHQMPVPGEHHAPDQTALPPGTVAPLAPTPFEQAPPVPDPVVPAPIEQAVPEAPEPEPVVPPSAPEVREEPITEALASLAMRDLTLVESLLDIVEDLEDTTEDPDLLDKLFKIDNLATRMRRNGENLLVLAGQDTGDQHLEAISLLDVSRAAISEIGDYERVRLGRLPELFVAGRVSDDVSHLLAELLDNATAKSPDHAQVVISAQPMTGDRLLLTVEDEGIGIPEAQLDTINKRLEGPPVLEEGAIRHMGLYVVSRIAHRHGLQVQLQARAFRGISAHVVVPSDLISTTGPKPVTEPVKPAPTPVSARPLTPPTPRVSSGDGSGPALTSAGLPRRGANRSTDPMPVLPTAEPEEPAQSEDPESRAERIRADLEGFLEGERAATQDE</sequence>
<dbReference type="GO" id="GO:0004673">
    <property type="term" value="F:protein histidine kinase activity"/>
    <property type="evidence" value="ECO:0007669"/>
    <property type="project" value="UniProtKB-EC"/>
</dbReference>
<dbReference type="InterPro" id="IPR003594">
    <property type="entry name" value="HATPase_dom"/>
</dbReference>
<evidence type="ECO:0000259" key="9">
    <source>
        <dbReference type="PROSITE" id="PS50109"/>
    </source>
</evidence>
<dbReference type="PANTHER" id="PTHR45436:SF5">
    <property type="entry name" value="SENSOR HISTIDINE KINASE TRCS"/>
    <property type="match status" value="1"/>
</dbReference>
<dbReference type="PROSITE" id="PS50109">
    <property type="entry name" value="HIS_KIN"/>
    <property type="match status" value="1"/>
</dbReference>
<dbReference type="InterPro" id="IPR005467">
    <property type="entry name" value="His_kinase_dom"/>
</dbReference>
<dbReference type="AlphaFoldDB" id="A0A4R6USH2"/>
<evidence type="ECO:0000256" key="8">
    <source>
        <dbReference type="SAM" id="MobiDB-lite"/>
    </source>
</evidence>
<keyword evidence="11" id="KW-1185">Reference proteome</keyword>
<dbReference type="Proteomes" id="UP000295281">
    <property type="component" value="Unassembled WGS sequence"/>
</dbReference>
<evidence type="ECO:0000256" key="7">
    <source>
        <dbReference type="ARBA" id="ARBA00022989"/>
    </source>
</evidence>
<comment type="catalytic activity">
    <reaction evidence="1">
        <text>ATP + protein L-histidine = ADP + protein N-phospho-L-histidine.</text>
        <dbReference type="EC" id="2.7.13.3"/>
    </reaction>
</comment>
<dbReference type="PANTHER" id="PTHR45436">
    <property type="entry name" value="SENSOR HISTIDINE KINASE YKOH"/>
    <property type="match status" value="1"/>
</dbReference>
<evidence type="ECO:0000256" key="5">
    <source>
        <dbReference type="ARBA" id="ARBA00022692"/>
    </source>
</evidence>
<gene>
    <name evidence="10" type="ORF">EV190_1162</name>
</gene>
<evidence type="ECO:0000256" key="1">
    <source>
        <dbReference type="ARBA" id="ARBA00000085"/>
    </source>
</evidence>
<dbReference type="GO" id="GO:0005886">
    <property type="term" value="C:plasma membrane"/>
    <property type="evidence" value="ECO:0007669"/>
    <property type="project" value="TreeGrafter"/>
</dbReference>
<reference evidence="10 11" key="1">
    <citation type="submission" date="2019-03" db="EMBL/GenBank/DDBJ databases">
        <title>Genomic Encyclopedia of Type Strains, Phase IV (KMG-IV): sequencing the most valuable type-strain genomes for metagenomic binning, comparative biology and taxonomic classification.</title>
        <authorList>
            <person name="Goeker M."/>
        </authorList>
    </citation>
    <scope>NUCLEOTIDE SEQUENCE [LARGE SCALE GENOMIC DNA]</scope>
    <source>
        <strain evidence="10 11">DSM 46770</strain>
    </source>
</reference>
<organism evidence="10 11">
    <name type="scientific">Actinorugispora endophytica</name>
    <dbReference type="NCBI Taxonomy" id="1605990"/>
    <lineage>
        <taxon>Bacteria</taxon>
        <taxon>Bacillati</taxon>
        <taxon>Actinomycetota</taxon>
        <taxon>Actinomycetes</taxon>
        <taxon>Streptosporangiales</taxon>
        <taxon>Nocardiopsidaceae</taxon>
        <taxon>Actinorugispora</taxon>
    </lineage>
</organism>
<dbReference type="InterPro" id="IPR050428">
    <property type="entry name" value="TCS_sensor_his_kinase"/>
</dbReference>
<feature type="compositionally biased region" description="Acidic residues" evidence="8">
    <location>
        <begin position="470"/>
        <end position="479"/>
    </location>
</feature>
<dbReference type="Pfam" id="PF02518">
    <property type="entry name" value="HATPase_c"/>
    <property type="match status" value="1"/>
</dbReference>
<dbReference type="InterPro" id="IPR036890">
    <property type="entry name" value="HATPase_C_sf"/>
</dbReference>
<dbReference type="Gene3D" id="3.30.565.10">
    <property type="entry name" value="Histidine kinase-like ATPase, C-terminal domain"/>
    <property type="match status" value="1"/>
</dbReference>
<evidence type="ECO:0000256" key="3">
    <source>
        <dbReference type="ARBA" id="ARBA00022553"/>
    </source>
</evidence>
<evidence type="ECO:0000313" key="11">
    <source>
        <dbReference type="Proteomes" id="UP000295281"/>
    </source>
</evidence>
<keyword evidence="6 10" id="KW-0418">Kinase</keyword>
<dbReference type="EC" id="2.7.13.3" evidence="2"/>
<dbReference type="SMART" id="SM00387">
    <property type="entry name" value="HATPase_c"/>
    <property type="match status" value="1"/>
</dbReference>
<feature type="compositionally biased region" description="Basic and acidic residues" evidence="8">
    <location>
        <begin position="480"/>
        <end position="505"/>
    </location>
</feature>
<feature type="region of interest" description="Disordered" evidence="8">
    <location>
        <begin position="120"/>
        <end position="146"/>
    </location>
</feature>
<name>A0A4R6USH2_9ACTN</name>
<keyword evidence="7" id="KW-0472">Membrane</keyword>
<comment type="caution">
    <text evidence="10">The sequence shown here is derived from an EMBL/GenBank/DDBJ whole genome shotgun (WGS) entry which is preliminary data.</text>
</comment>
<feature type="domain" description="Histidine kinase" evidence="9">
    <location>
        <begin position="298"/>
        <end position="404"/>
    </location>
</feature>
<dbReference type="EMBL" id="SNYN01000016">
    <property type="protein sequence ID" value="TDQ49206.1"/>
    <property type="molecule type" value="Genomic_DNA"/>
</dbReference>
<keyword evidence="5" id="KW-0812">Transmembrane</keyword>
<feature type="region of interest" description="Disordered" evidence="8">
    <location>
        <begin position="1"/>
        <end position="32"/>
    </location>
</feature>
<feature type="region of interest" description="Disordered" evidence="8">
    <location>
        <begin position="404"/>
        <end position="505"/>
    </location>
</feature>
<dbReference type="GO" id="GO:0000160">
    <property type="term" value="P:phosphorelay signal transduction system"/>
    <property type="evidence" value="ECO:0007669"/>
    <property type="project" value="TreeGrafter"/>
</dbReference>
<protein>
    <recommendedName>
        <fullName evidence="2">histidine kinase</fullName>
        <ecNumber evidence="2">2.7.13.3</ecNumber>
    </recommendedName>
</protein>
<dbReference type="SUPFAM" id="SSF55874">
    <property type="entry name" value="ATPase domain of HSP90 chaperone/DNA topoisomerase II/histidine kinase"/>
    <property type="match status" value="1"/>
</dbReference>
<keyword evidence="7" id="KW-1133">Transmembrane helix</keyword>
<keyword evidence="4" id="KW-0808">Transferase</keyword>
<evidence type="ECO:0000256" key="4">
    <source>
        <dbReference type="ARBA" id="ARBA00022679"/>
    </source>
</evidence>